<dbReference type="InParanoid" id="W4K2W4"/>
<reference evidence="1 2" key="1">
    <citation type="journal article" date="2012" name="New Phytol.">
        <title>Insight into trade-off between wood decay and parasitism from the genome of a fungal forest pathogen.</title>
        <authorList>
            <person name="Olson A."/>
            <person name="Aerts A."/>
            <person name="Asiegbu F."/>
            <person name="Belbahri L."/>
            <person name="Bouzid O."/>
            <person name="Broberg A."/>
            <person name="Canback B."/>
            <person name="Coutinho P.M."/>
            <person name="Cullen D."/>
            <person name="Dalman K."/>
            <person name="Deflorio G."/>
            <person name="van Diepen L.T."/>
            <person name="Dunand C."/>
            <person name="Duplessis S."/>
            <person name="Durling M."/>
            <person name="Gonthier P."/>
            <person name="Grimwood J."/>
            <person name="Fossdal C.G."/>
            <person name="Hansson D."/>
            <person name="Henrissat B."/>
            <person name="Hietala A."/>
            <person name="Himmelstrand K."/>
            <person name="Hoffmeister D."/>
            <person name="Hogberg N."/>
            <person name="James T.Y."/>
            <person name="Karlsson M."/>
            <person name="Kohler A."/>
            <person name="Kues U."/>
            <person name="Lee Y.H."/>
            <person name="Lin Y.C."/>
            <person name="Lind M."/>
            <person name="Lindquist E."/>
            <person name="Lombard V."/>
            <person name="Lucas S."/>
            <person name="Lunden K."/>
            <person name="Morin E."/>
            <person name="Murat C."/>
            <person name="Park J."/>
            <person name="Raffaello T."/>
            <person name="Rouze P."/>
            <person name="Salamov A."/>
            <person name="Schmutz J."/>
            <person name="Solheim H."/>
            <person name="Stahlberg J."/>
            <person name="Velez H."/>
            <person name="de Vries R.P."/>
            <person name="Wiebenga A."/>
            <person name="Woodward S."/>
            <person name="Yakovlev I."/>
            <person name="Garbelotto M."/>
            <person name="Martin F."/>
            <person name="Grigoriev I.V."/>
            <person name="Stenlid J."/>
        </authorList>
    </citation>
    <scope>NUCLEOTIDE SEQUENCE [LARGE SCALE GENOMIC DNA]</scope>
    <source>
        <strain evidence="1 2">TC 32-1</strain>
    </source>
</reference>
<evidence type="ECO:0000313" key="2">
    <source>
        <dbReference type="Proteomes" id="UP000030671"/>
    </source>
</evidence>
<proteinExistence type="predicted"/>
<accession>W4K2W4</accession>
<dbReference type="Proteomes" id="UP000030671">
    <property type="component" value="Unassembled WGS sequence"/>
</dbReference>
<gene>
    <name evidence="1" type="ORF">HETIRDRAFT_103399</name>
</gene>
<dbReference type="KEGG" id="hir:HETIRDRAFT_103399"/>
<sequence>MDQPRFVWTGSKEQIPAPVAVACVHRGAPTLANVVDVEERVTSRHLLKALPSAPIAAGQLVLTTDQLGVPARFLLHQILAAYIKTAAYNSLSTGSKAVVVSVSEPLTRWEVAARTVSAGLLS</sequence>
<organism evidence="1 2">
    <name type="scientific">Heterobasidion irregulare (strain TC 32-1)</name>
    <dbReference type="NCBI Taxonomy" id="747525"/>
    <lineage>
        <taxon>Eukaryota</taxon>
        <taxon>Fungi</taxon>
        <taxon>Dikarya</taxon>
        <taxon>Basidiomycota</taxon>
        <taxon>Agaricomycotina</taxon>
        <taxon>Agaricomycetes</taxon>
        <taxon>Russulales</taxon>
        <taxon>Bondarzewiaceae</taxon>
        <taxon>Heterobasidion</taxon>
        <taxon>Heterobasidion annosum species complex</taxon>
    </lineage>
</organism>
<protein>
    <submittedName>
        <fullName evidence="1">Uncharacterized protein</fullName>
    </submittedName>
</protein>
<dbReference type="EMBL" id="KI925460">
    <property type="protein sequence ID" value="ETW80074.1"/>
    <property type="molecule type" value="Genomic_DNA"/>
</dbReference>
<dbReference type="AlphaFoldDB" id="W4K2W4"/>
<keyword evidence="2" id="KW-1185">Reference proteome</keyword>
<dbReference type="GeneID" id="20665903"/>
<name>W4K2W4_HETIT</name>
<dbReference type="HOGENOM" id="CLU_2027035_0_0_1"/>
<evidence type="ECO:0000313" key="1">
    <source>
        <dbReference type="EMBL" id="ETW80074.1"/>
    </source>
</evidence>
<dbReference type="RefSeq" id="XP_009548598.1">
    <property type="nucleotide sequence ID" value="XM_009550303.1"/>
</dbReference>
<dbReference type="OrthoDB" id="9995306at2759"/>